<keyword evidence="1" id="KW-1133">Transmembrane helix</keyword>
<evidence type="ECO:0000256" key="1">
    <source>
        <dbReference type="SAM" id="Phobius"/>
    </source>
</evidence>
<feature type="transmembrane region" description="Helical" evidence="1">
    <location>
        <begin position="86"/>
        <end position="109"/>
    </location>
</feature>
<keyword evidence="1" id="KW-0812">Transmembrane</keyword>
<accession>A0AAP0S6Z6</accession>
<feature type="transmembrane region" description="Helical" evidence="1">
    <location>
        <begin position="42"/>
        <end position="66"/>
    </location>
</feature>
<organism evidence="2 3">
    <name type="scientific">Liquidambar formosana</name>
    <name type="common">Formosan gum</name>
    <dbReference type="NCBI Taxonomy" id="63359"/>
    <lineage>
        <taxon>Eukaryota</taxon>
        <taxon>Viridiplantae</taxon>
        <taxon>Streptophyta</taxon>
        <taxon>Embryophyta</taxon>
        <taxon>Tracheophyta</taxon>
        <taxon>Spermatophyta</taxon>
        <taxon>Magnoliopsida</taxon>
        <taxon>eudicotyledons</taxon>
        <taxon>Gunneridae</taxon>
        <taxon>Pentapetalae</taxon>
        <taxon>Saxifragales</taxon>
        <taxon>Altingiaceae</taxon>
        <taxon>Liquidambar</taxon>
    </lineage>
</organism>
<evidence type="ECO:0008006" key="4">
    <source>
        <dbReference type="Google" id="ProtNLM"/>
    </source>
</evidence>
<keyword evidence="1" id="KW-0472">Membrane</keyword>
<gene>
    <name evidence="2" type="ORF">L1049_020304</name>
</gene>
<sequence>MEKGGDQQKKEMVAQHHPDEGKFSLLGQRALGYSSGHYDKPLSCFGCGIGWFSFILGFAFPPLWYYATVLYFGNYHLKDPRERPGLAASAIAALVCSVAVLMLPACCALQASLLRLISTGVLQTNFYSSMYFEKKKKKEKALEICTLINVCKSFPSELQP</sequence>
<name>A0AAP0S6Z6_LIQFO</name>
<reference evidence="2 3" key="1">
    <citation type="journal article" date="2024" name="Plant J.">
        <title>Genome sequences and population genomics reveal climatic adaptation and genomic divergence between two closely related sweetgum species.</title>
        <authorList>
            <person name="Xu W.Q."/>
            <person name="Ren C.Q."/>
            <person name="Zhang X.Y."/>
            <person name="Comes H.P."/>
            <person name="Liu X.H."/>
            <person name="Li Y.G."/>
            <person name="Kettle C.J."/>
            <person name="Jalonen R."/>
            <person name="Gaisberger H."/>
            <person name="Ma Y.Z."/>
            <person name="Qiu Y.X."/>
        </authorList>
    </citation>
    <scope>NUCLEOTIDE SEQUENCE [LARGE SCALE GENOMIC DNA]</scope>
    <source>
        <strain evidence="2">Hangzhou</strain>
    </source>
</reference>
<dbReference type="Proteomes" id="UP001415857">
    <property type="component" value="Unassembled WGS sequence"/>
</dbReference>
<proteinExistence type="predicted"/>
<dbReference type="EMBL" id="JBBPBK010000001">
    <property type="protein sequence ID" value="KAK9292338.1"/>
    <property type="molecule type" value="Genomic_DNA"/>
</dbReference>
<protein>
    <recommendedName>
        <fullName evidence="4">Ribosomal protein L18ae family</fullName>
    </recommendedName>
</protein>
<dbReference type="PANTHER" id="PTHR46666:SF2">
    <property type="entry name" value="60S RIBOSOMAL L18A-LIKE PROTEIN"/>
    <property type="match status" value="1"/>
</dbReference>
<dbReference type="AlphaFoldDB" id="A0AAP0S6Z6"/>
<evidence type="ECO:0000313" key="2">
    <source>
        <dbReference type="EMBL" id="KAK9292338.1"/>
    </source>
</evidence>
<keyword evidence="3" id="KW-1185">Reference proteome</keyword>
<dbReference type="PANTHER" id="PTHR46666">
    <property type="entry name" value="60S RIBOSOMAL L18A-LIKE PROTEIN"/>
    <property type="match status" value="1"/>
</dbReference>
<comment type="caution">
    <text evidence="2">The sequence shown here is derived from an EMBL/GenBank/DDBJ whole genome shotgun (WGS) entry which is preliminary data.</text>
</comment>
<evidence type="ECO:0000313" key="3">
    <source>
        <dbReference type="Proteomes" id="UP001415857"/>
    </source>
</evidence>